<keyword evidence="1" id="KW-0732">Signal</keyword>
<feature type="non-terminal residue" evidence="3">
    <location>
        <position position="1"/>
    </location>
</feature>
<dbReference type="InterPro" id="IPR029031">
    <property type="entry name" value="Gingipain_N_sf"/>
</dbReference>
<reference evidence="3" key="1">
    <citation type="submission" date="2018-05" db="EMBL/GenBank/DDBJ databases">
        <authorList>
            <person name="Lanie J.A."/>
            <person name="Ng W.-L."/>
            <person name="Kazmierczak K.M."/>
            <person name="Andrzejewski T.M."/>
            <person name="Davidsen T.M."/>
            <person name="Wayne K.J."/>
            <person name="Tettelin H."/>
            <person name="Glass J.I."/>
            <person name="Rusch D."/>
            <person name="Podicherti R."/>
            <person name="Tsui H.-C.T."/>
            <person name="Winkler M.E."/>
        </authorList>
    </citation>
    <scope>NUCLEOTIDE SEQUENCE</scope>
</reference>
<evidence type="ECO:0000259" key="2">
    <source>
        <dbReference type="Pfam" id="PF01364"/>
    </source>
</evidence>
<dbReference type="GO" id="GO:0006508">
    <property type="term" value="P:proteolysis"/>
    <property type="evidence" value="ECO:0007669"/>
    <property type="project" value="InterPro"/>
</dbReference>
<accession>A0A382DR68</accession>
<proteinExistence type="predicted"/>
<dbReference type="Gene3D" id="3.40.50.10390">
    <property type="entry name" value="Gingipain r, domain 1"/>
    <property type="match status" value="1"/>
</dbReference>
<dbReference type="SUPFAM" id="SSF52129">
    <property type="entry name" value="Caspase-like"/>
    <property type="match status" value="1"/>
</dbReference>
<name>A0A382DR68_9ZZZZ</name>
<feature type="non-terminal residue" evidence="3">
    <location>
        <position position="591"/>
    </location>
</feature>
<evidence type="ECO:0000313" key="3">
    <source>
        <dbReference type="EMBL" id="SVB40572.1"/>
    </source>
</evidence>
<feature type="domain" description="Gingipain" evidence="2">
    <location>
        <begin position="497"/>
        <end position="585"/>
    </location>
</feature>
<gene>
    <name evidence="3" type="ORF">METZ01_LOCUS193426</name>
</gene>
<dbReference type="InterPro" id="IPR029030">
    <property type="entry name" value="Caspase-like_dom_sf"/>
</dbReference>
<dbReference type="AlphaFoldDB" id="A0A382DR68"/>
<evidence type="ECO:0000256" key="1">
    <source>
        <dbReference type="ARBA" id="ARBA00022729"/>
    </source>
</evidence>
<dbReference type="Pfam" id="PF01364">
    <property type="entry name" value="Peptidase_C25"/>
    <property type="match status" value="1"/>
</dbReference>
<dbReference type="InterPro" id="IPR001769">
    <property type="entry name" value="Gingipain"/>
</dbReference>
<sequence length="591" mass="67986">ILIGLPSKVLPTIQVQSSNESYHPYKVNNKTYKTEWIQNQKVNDLYTGTLRLTPIKESNLFFESMIIRIPFDKSINEFYRSNKIHQYLLAPKIVNWSIAKNWIKPKKEQLLKETSLPEGTWIKFFLSKDGVYKISGNKLKSVLTDGIDLDPRSIMLYTGSAFGRDRTYEETQLKLSNTLVPNNLIEIPIRIIGESDGNLSDDDTIIFYGRGPSGFNQKNEGILWHQNLYFTKTVYWLLIPANNSLRGSRIETANLVSESSEKINYGLSYIHSEEDLINPNESGLSWGNNTIKNGNSYSFKVNIDSPFDSQSAKGIIGMIGNEKVPTIYQNTNHKILFSTNNQELANIDWLSLNHKSKSFLFNSDILINGDQTFQIKNFSENPNSEPFFDYFTLSYDRELKYSEPFEFYSPIKSKKITFIFEGNDLVIWNISVPSTPVNLPLNTFEKNATMNIDLPSENKQKFGVFRINDLESVSELILVGQKKWNLLRSNLNGADHIILGPKEFETQSQLLANHRKKTIYVPIENIYDEFSGGNIDPIAIRHFLHWTQKNWSTKPYTVLFMGDADYDYRNITDQSRIKVPTIQLGTRYSHS</sequence>
<dbReference type="EMBL" id="UINC01040544">
    <property type="protein sequence ID" value="SVB40572.1"/>
    <property type="molecule type" value="Genomic_DNA"/>
</dbReference>
<organism evidence="3">
    <name type="scientific">marine metagenome</name>
    <dbReference type="NCBI Taxonomy" id="408172"/>
    <lineage>
        <taxon>unclassified sequences</taxon>
        <taxon>metagenomes</taxon>
        <taxon>ecological metagenomes</taxon>
    </lineage>
</organism>
<protein>
    <recommendedName>
        <fullName evidence="2">Gingipain domain-containing protein</fullName>
    </recommendedName>
</protein>
<dbReference type="GO" id="GO:0008234">
    <property type="term" value="F:cysteine-type peptidase activity"/>
    <property type="evidence" value="ECO:0007669"/>
    <property type="project" value="InterPro"/>
</dbReference>